<dbReference type="GO" id="GO:0005739">
    <property type="term" value="C:mitochondrion"/>
    <property type="evidence" value="ECO:0007669"/>
    <property type="project" value="TreeGrafter"/>
</dbReference>
<dbReference type="PANTHER" id="PTHR11266:SF113">
    <property type="entry name" value="MEMBRANE PROTEIN, MPV17_PMP22 FAMILY, PUTATIVE (AFU_ORTHOLOGUE AFUA_1G13840)-RELATED"/>
    <property type="match status" value="1"/>
</dbReference>
<dbReference type="GeneID" id="18162519"/>
<feature type="compositionally biased region" description="Low complexity" evidence="6">
    <location>
        <begin position="134"/>
        <end position="143"/>
    </location>
</feature>
<dbReference type="STRING" id="983644.G3J4A8"/>
<dbReference type="GO" id="GO:0016020">
    <property type="term" value="C:membrane"/>
    <property type="evidence" value="ECO:0007669"/>
    <property type="project" value="UniProtKB-SubCell"/>
</dbReference>
<dbReference type="Proteomes" id="UP000001610">
    <property type="component" value="Unassembled WGS sequence"/>
</dbReference>
<protein>
    <submittedName>
        <fullName evidence="7">Integral membrane protein, Mpv17/PMP22 family, putative</fullName>
    </submittedName>
</protein>
<sequence>MYNQSVIDGCLLLNPVKADGVILLSFRHRPKPTGKIWVVLVGVTGRSDPRAQSRNLNNKLARFQTVLNTDNYPSRHSHLIHQHPAGFNHFPSQRAAVDAMSYSLLQSPLRQRLLVPRRVQQQWRANSSSQPKPSVKAAESSTSTVAAAETVSKSAAPTPIWMRLGPLTRFAMAFGRAQRKRPYVVQTLSAMVIFIAADVSAQSISGSDYDPVRTTRTTFIGALFAIPQYRWLRFHVLARYFNYKSMALSVAAKVAFNQVTFAVAFPTYFFSMQALLSGESLSGTLRRLQDTVPRSWQSSWKVWPAAMAFNLTYVPLEYRALFSGLIAIGWQTYLSWINRQAELKEKAENQAAQDNQVQVLPIQAAVAA</sequence>
<evidence type="ECO:0000256" key="2">
    <source>
        <dbReference type="ARBA" id="ARBA00006824"/>
    </source>
</evidence>
<dbReference type="InterPro" id="IPR007248">
    <property type="entry name" value="Mpv17_PMP22"/>
</dbReference>
<dbReference type="InParanoid" id="G3J4A8"/>
<feature type="region of interest" description="Disordered" evidence="6">
    <location>
        <begin position="120"/>
        <end position="143"/>
    </location>
</feature>
<dbReference type="AlphaFoldDB" id="G3J4A8"/>
<evidence type="ECO:0000256" key="4">
    <source>
        <dbReference type="ARBA" id="ARBA00022989"/>
    </source>
</evidence>
<evidence type="ECO:0000256" key="6">
    <source>
        <dbReference type="SAM" id="MobiDB-lite"/>
    </source>
</evidence>
<keyword evidence="3" id="KW-0812">Transmembrane</keyword>
<dbReference type="EMBL" id="JH126399">
    <property type="protein sequence ID" value="EGX95830.1"/>
    <property type="molecule type" value="Genomic_DNA"/>
</dbReference>
<reference evidence="7 8" key="1">
    <citation type="journal article" date="2011" name="Genome Biol.">
        <title>Genome sequence of the insect pathogenic fungus Cordyceps militaris, a valued traditional Chinese medicine.</title>
        <authorList>
            <person name="Zheng P."/>
            <person name="Xia Y."/>
            <person name="Xiao G."/>
            <person name="Xiong C."/>
            <person name="Hu X."/>
            <person name="Zhang S."/>
            <person name="Zheng H."/>
            <person name="Huang Y."/>
            <person name="Zhou Y."/>
            <person name="Wang S."/>
            <person name="Zhao G.P."/>
            <person name="Liu X."/>
            <person name="St Leger R.J."/>
            <person name="Wang C."/>
        </authorList>
    </citation>
    <scope>NUCLEOTIDE SEQUENCE [LARGE SCALE GENOMIC DNA]</scope>
    <source>
        <strain evidence="7 8">CM01</strain>
    </source>
</reference>
<keyword evidence="5" id="KW-0472">Membrane</keyword>
<evidence type="ECO:0000256" key="3">
    <source>
        <dbReference type="ARBA" id="ARBA00022692"/>
    </source>
</evidence>
<dbReference type="Pfam" id="PF04117">
    <property type="entry name" value="Mpv17_PMP22"/>
    <property type="match status" value="1"/>
</dbReference>
<evidence type="ECO:0000256" key="5">
    <source>
        <dbReference type="ARBA" id="ARBA00023136"/>
    </source>
</evidence>
<keyword evidence="8" id="KW-1185">Reference proteome</keyword>
<organism evidence="7 8">
    <name type="scientific">Cordyceps militaris (strain CM01)</name>
    <name type="common">Caterpillar fungus</name>
    <dbReference type="NCBI Taxonomy" id="983644"/>
    <lineage>
        <taxon>Eukaryota</taxon>
        <taxon>Fungi</taxon>
        <taxon>Dikarya</taxon>
        <taxon>Ascomycota</taxon>
        <taxon>Pezizomycotina</taxon>
        <taxon>Sordariomycetes</taxon>
        <taxon>Hypocreomycetidae</taxon>
        <taxon>Hypocreales</taxon>
        <taxon>Cordycipitaceae</taxon>
        <taxon>Cordyceps</taxon>
    </lineage>
</organism>
<comment type="subcellular location">
    <subcellularLocation>
        <location evidence="1">Membrane</location>
        <topology evidence="1">Multi-pass membrane protein</topology>
    </subcellularLocation>
</comment>
<dbReference type="PANTHER" id="PTHR11266">
    <property type="entry name" value="PEROXISOMAL MEMBRANE PROTEIN 2, PXMP2 MPV17"/>
    <property type="match status" value="1"/>
</dbReference>
<dbReference type="RefSeq" id="XP_006665707.1">
    <property type="nucleotide sequence ID" value="XM_006665644.1"/>
</dbReference>
<dbReference type="OMA" id="FFSMQAL"/>
<proteinExistence type="inferred from homology"/>
<dbReference type="eggNOG" id="KOG1944">
    <property type="taxonomic scope" value="Eukaryota"/>
</dbReference>
<dbReference type="KEGG" id="cmt:CCM_00484"/>
<comment type="similarity">
    <text evidence="2">Belongs to the peroxisomal membrane protein PXMP2/4 family.</text>
</comment>
<evidence type="ECO:0000256" key="1">
    <source>
        <dbReference type="ARBA" id="ARBA00004141"/>
    </source>
</evidence>
<dbReference type="OrthoDB" id="430207at2759"/>
<gene>
    <name evidence="7" type="ORF">CCM_00484</name>
</gene>
<dbReference type="HOGENOM" id="CLU_049109_10_1_1"/>
<accession>G3J4A8</accession>
<name>G3J4A8_CORMM</name>
<keyword evidence="4" id="KW-1133">Transmembrane helix</keyword>
<feature type="compositionally biased region" description="Polar residues" evidence="6">
    <location>
        <begin position="123"/>
        <end position="132"/>
    </location>
</feature>
<evidence type="ECO:0000313" key="8">
    <source>
        <dbReference type="Proteomes" id="UP000001610"/>
    </source>
</evidence>
<evidence type="ECO:0000313" key="7">
    <source>
        <dbReference type="EMBL" id="EGX95830.1"/>
    </source>
</evidence>
<dbReference type="VEuPathDB" id="FungiDB:CCM_00484"/>